<dbReference type="SUPFAM" id="SSF48498">
    <property type="entry name" value="Tetracyclin repressor-like, C-terminal domain"/>
    <property type="match status" value="1"/>
</dbReference>
<dbReference type="PROSITE" id="PS50977">
    <property type="entry name" value="HTH_TETR_2"/>
    <property type="match status" value="1"/>
</dbReference>
<evidence type="ECO:0000313" key="4">
    <source>
        <dbReference type="EMBL" id="PXW91979.1"/>
    </source>
</evidence>
<dbReference type="AlphaFoldDB" id="A0A318GVN5"/>
<reference evidence="4 5" key="1">
    <citation type="submission" date="2018-05" db="EMBL/GenBank/DDBJ databases">
        <title>Genomic Encyclopedia of Type Strains, Phase IV (KMG-IV): sequencing the most valuable type-strain genomes for metagenomic binning, comparative biology and taxonomic classification.</title>
        <authorList>
            <person name="Goeker M."/>
        </authorList>
    </citation>
    <scope>NUCLEOTIDE SEQUENCE [LARGE SCALE GENOMIC DNA]</scope>
    <source>
        <strain evidence="4 5">DSM 566</strain>
    </source>
</reference>
<keyword evidence="1 2" id="KW-0238">DNA-binding</keyword>
<comment type="caution">
    <text evidence="4">The sequence shown here is derived from an EMBL/GenBank/DDBJ whole genome shotgun (WGS) entry which is preliminary data.</text>
</comment>
<evidence type="ECO:0000256" key="2">
    <source>
        <dbReference type="PROSITE-ProRule" id="PRU00335"/>
    </source>
</evidence>
<dbReference type="PANTHER" id="PTHR30055">
    <property type="entry name" value="HTH-TYPE TRANSCRIPTIONAL REGULATOR RUTR"/>
    <property type="match status" value="1"/>
</dbReference>
<dbReference type="Pfam" id="PF00440">
    <property type="entry name" value="TetR_N"/>
    <property type="match status" value="1"/>
</dbReference>
<name>A0A318GVN5_9BURK</name>
<evidence type="ECO:0000259" key="3">
    <source>
        <dbReference type="PROSITE" id="PS50977"/>
    </source>
</evidence>
<dbReference type="GO" id="GO:0003700">
    <property type="term" value="F:DNA-binding transcription factor activity"/>
    <property type="evidence" value="ECO:0007669"/>
    <property type="project" value="TreeGrafter"/>
</dbReference>
<protein>
    <submittedName>
        <fullName evidence="4">TetR family transcriptional regulator</fullName>
    </submittedName>
</protein>
<evidence type="ECO:0000313" key="5">
    <source>
        <dbReference type="Proteomes" id="UP000247811"/>
    </source>
</evidence>
<dbReference type="InterPro" id="IPR036271">
    <property type="entry name" value="Tet_transcr_reg_TetR-rel_C_sf"/>
</dbReference>
<dbReference type="Gene3D" id="1.10.357.10">
    <property type="entry name" value="Tetracycline Repressor, domain 2"/>
    <property type="match status" value="1"/>
</dbReference>
<organism evidence="4 5">
    <name type="scientific">Sphaerotilus hippei</name>
    <dbReference type="NCBI Taxonomy" id="744406"/>
    <lineage>
        <taxon>Bacteria</taxon>
        <taxon>Pseudomonadati</taxon>
        <taxon>Pseudomonadota</taxon>
        <taxon>Betaproteobacteria</taxon>
        <taxon>Burkholderiales</taxon>
        <taxon>Sphaerotilaceae</taxon>
        <taxon>Sphaerotilus</taxon>
    </lineage>
</organism>
<gene>
    <name evidence="4" type="ORF">C7444_12826</name>
</gene>
<keyword evidence="5" id="KW-1185">Reference proteome</keyword>
<proteinExistence type="predicted"/>
<dbReference type="Pfam" id="PF14246">
    <property type="entry name" value="TetR_C_7"/>
    <property type="match status" value="1"/>
</dbReference>
<dbReference type="GO" id="GO:0000976">
    <property type="term" value="F:transcription cis-regulatory region binding"/>
    <property type="evidence" value="ECO:0007669"/>
    <property type="project" value="TreeGrafter"/>
</dbReference>
<dbReference type="Proteomes" id="UP000247811">
    <property type="component" value="Unassembled WGS sequence"/>
</dbReference>
<dbReference type="InterPro" id="IPR001647">
    <property type="entry name" value="HTH_TetR"/>
</dbReference>
<sequence length="172" mass="18527">MSEIARRVGGSKATLYGYFPSKENLFLAVVEAEGQRHMAAAEAEVMSAIAGTLRDALIRLGEAVVTFMCSEVACSAHRMVLGAAGRSDIGQAFYEMGPKPALERVAVALSAAMDRNEIRRADPWVAAQHLSGLLTAEIQPRWFCRDLQALAPGEAQAIAERAVDVFSRGYSI</sequence>
<dbReference type="InterPro" id="IPR050109">
    <property type="entry name" value="HTH-type_TetR-like_transc_reg"/>
</dbReference>
<comment type="caution">
    <text evidence="2">Lacks conserved residue(s) required for the propagation of feature annotation.</text>
</comment>
<dbReference type="EMBL" id="QJJS01000028">
    <property type="protein sequence ID" value="PXW91979.1"/>
    <property type="molecule type" value="Genomic_DNA"/>
</dbReference>
<dbReference type="SUPFAM" id="SSF46689">
    <property type="entry name" value="Homeodomain-like"/>
    <property type="match status" value="1"/>
</dbReference>
<dbReference type="Gene3D" id="1.10.10.60">
    <property type="entry name" value="Homeodomain-like"/>
    <property type="match status" value="1"/>
</dbReference>
<dbReference type="PANTHER" id="PTHR30055:SF119">
    <property type="entry name" value="NALC"/>
    <property type="match status" value="1"/>
</dbReference>
<dbReference type="InterPro" id="IPR039536">
    <property type="entry name" value="TetR_C_Proteobacteria"/>
</dbReference>
<accession>A0A318GVN5</accession>
<evidence type="ECO:0000256" key="1">
    <source>
        <dbReference type="ARBA" id="ARBA00023125"/>
    </source>
</evidence>
<feature type="domain" description="HTH tetR-type" evidence="3">
    <location>
        <begin position="1"/>
        <end position="37"/>
    </location>
</feature>
<dbReference type="InterPro" id="IPR009057">
    <property type="entry name" value="Homeodomain-like_sf"/>
</dbReference>